<keyword evidence="3" id="KW-1185">Reference proteome</keyword>
<dbReference type="HOGENOM" id="CLU_133204_2_0_6"/>
<protein>
    <recommendedName>
        <fullName evidence="1">IraD/Gp25-like domain-containing protein</fullName>
    </recommendedName>
</protein>
<sequence>MGAMNTQIQSTHWQLAPETDGVSVVSGVDDIHLCIANILSTQKGTDILRPEFGSDHFKFIDYPEDVAVPNFVREITQALQKWENRIVIDEVLVDGEAPHFTFTVSWSLTDDVYREIYRTQVQQ</sequence>
<reference evidence="2 3" key="1">
    <citation type="journal article" date="2004" name="Nat. Biotechnol.">
        <title>The genome sequence of the capnophilic rumen bacterium Mannheimia succiniciproducens.</title>
        <authorList>
            <person name="Hong S.H."/>
            <person name="Kim J.S."/>
            <person name="Lee S.Y."/>
            <person name="In Y.H."/>
            <person name="Choi S.S."/>
            <person name="Rih J.-K."/>
            <person name="Kim C.H."/>
            <person name="Jeong H."/>
            <person name="Hur C.G."/>
            <person name="Kim J.J."/>
        </authorList>
    </citation>
    <scope>NUCLEOTIDE SEQUENCE [LARGE SCALE GENOMIC DNA]</scope>
    <source>
        <strain evidence="3">KCTC 0769BP / MBEL55E</strain>
    </source>
</reference>
<dbReference type="Gene3D" id="3.10.450.40">
    <property type="match status" value="1"/>
</dbReference>
<proteinExistence type="predicted"/>
<dbReference type="AlphaFoldDB" id="Q65WH1"/>
<evidence type="ECO:0000259" key="1">
    <source>
        <dbReference type="Pfam" id="PF04965"/>
    </source>
</evidence>
<organism evidence="2 3">
    <name type="scientific">Mannheimia succiniciproducens (strain KCTC 0769BP / MBEL55E)</name>
    <dbReference type="NCBI Taxonomy" id="221988"/>
    <lineage>
        <taxon>Bacteria</taxon>
        <taxon>Pseudomonadati</taxon>
        <taxon>Pseudomonadota</taxon>
        <taxon>Gammaproteobacteria</taxon>
        <taxon>Pasteurellales</taxon>
        <taxon>Pasteurellaceae</taxon>
        <taxon>Basfia</taxon>
    </lineage>
</organism>
<gene>
    <name evidence="2" type="ordered locus">MS0082</name>
</gene>
<name>Q65WH1_MANSM</name>
<dbReference type="SUPFAM" id="SSF160719">
    <property type="entry name" value="gpW/gp25-like"/>
    <property type="match status" value="1"/>
</dbReference>
<dbReference type="Proteomes" id="UP000000607">
    <property type="component" value="Chromosome"/>
</dbReference>
<dbReference type="STRING" id="221988.MS0082"/>
<dbReference type="EMBL" id="AE016827">
    <property type="protein sequence ID" value="AAU36689.1"/>
    <property type="molecule type" value="Genomic_DNA"/>
</dbReference>
<evidence type="ECO:0000313" key="3">
    <source>
        <dbReference type="Proteomes" id="UP000000607"/>
    </source>
</evidence>
<accession>Q65WH1</accession>
<evidence type="ECO:0000313" key="2">
    <source>
        <dbReference type="EMBL" id="AAU36689.1"/>
    </source>
</evidence>
<dbReference type="KEGG" id="msu:MS0082"/>
<dbReference type="eggNOG" id="COG3628">
    <property type="taxonomic scope" value="Bacteria"/>
</dbReference>
<feature type="domain" description="IraD/Gp25-like" evidence="1">
    <location>
        <begin position="27"/>
        <end position="108"/>
    </location>
</feature>
<dbReference type="InterPro" id="IPR007048">
    <property type="entry name" value="IraD/Gp25-like"/>
</dbReference>
<dbReference type="Pfam" id="PF04965">
    <property type="entry name" value="GPW_gp25"/>
    <property type="match status" value="1"/>
</dbReference>